<dbReference type="InterPro" id="IPR036097">
    <property type="entry name" value="HisK_dim/P_sf"/>
</dbReference>
<feature type="domain" description="Response regulatory" evidence="9">
    <location>
        <begin position="455"/>
        <end position="576"/>
    </location>
</feature>
<dbReference type="SMART" id="SM00388">
    <property type="entry name" value="HisKA"/>
    <property type="match status" value="1"/>
</dbReference>
<dbReference type="PRINTS" id="PR00344">
    <property type="entry name" value="BCTRLSENSOR"/>
</dbReference>
<evidence type="ECO:0000313" key="10">
    <source>
        <dbReference type="EMBL" id="MBS5518942.1"/>
    </source>
</evidence>
<sequence length="578" mass="65612">MNLIKSWLESLSAILPAEGSAYVFFQRNVGIVLVSALALIALLVLLYFLRTRQVRKERKARYRIGRLIGYFVETYDRVAELDLKHHTAYCYEDEGERVTAKAVPIDSVETIFGELHPSDQLKYTKEVLQTNLERTRKTCSSYEFMARVKDGEGTYHWASFLLQGVKKGRSHHRDVLFLRRRIDDQKSLEMERRAQLHSAMSQARDDAETKGKFMSRISRDTREALNSIMGYLTLAGEEDNVDQRRAYVKGSQDQVRYLLSVLNDVIDLSAMENGTLLLKSEPFELDGVLSRIESLFSQEAQRRQIDFTMETDGVKHLSLDGDRVRFEQVMMNLLANAMLFTGEQHHLRCEIRRREQKKRKVILEVVVTCEGKSIPEDLMDKVFLPFEMVSQLEERSSFHGGLGLVVTHNLVHILGGLIKADNQSGEGIRFTMELPFTYHQLPESDKKLMPLAGKRLLAADDNDLSMEVLEKLLSNTGILVERAHDGREACEMFGRSSEGYYAAILMDLDMPGVDGCEAASLIRMADHGDAKTIPILALTENVLSEDVADALSSGMNGQIRKPLEKENLLHTLATFIEK</sequence>
<keyword evidence="5" id="KW-0902">Two-component regulatory system</keyword>
<dbReference type="InterPro" id="IPR003661">
    <property type="entry name" value="HisK_dim/P_dom"/>
</dbReference>
<feature type="domain" description="Histidine kinase" evidence="8">
    <location>
        <begin position="216"/>
        <end position="438"/>
    </location>
</feature>
<dbReference type="InterPro" id="IPR050956">
    <property type="entry name" value="2C_system_His_kinase"/>
</dbReference>
<evidence type="ECO:0000256" key="3">
    <source>
        <dbReference type="ARBA" id="ARBA00022553"/>
    </source>
</evidence>
<accession>A0A943EJ79</accession>
<evidence type="ECO:0000256" key="2">
    <source>
        <dbReference type="ARBA" id="ARBA00012438"/>
    </source>
</evidence>
<keyword evidence="7" id="KW-1133">Transmembrane helix</keyword>
<comment type="caution">
    <text evidence="10">The sequence shown here is derived from an EMBL/GenBank/DDBJ whole genome shotgun (WGS) entry which is preliminary data.</text>
</comment>
<protein>
    <recommendedName>
        <fullName evidence="2">histidine kinase</fullName>
        <ecNumber evidence="2">2.7.13.3</ecNumber>
    </recommendedName>
</protein>
<keyword evidence="4" id="KW-0418">Kinase</keyword>
<gene>
    <name evidence="10" type="ORF">KHX13_01145</name>
</gene>
<comment type="catalytic activity">
    <reaction evidence="1">
        <text>ATP + protein L-histidine = ADP + protein N-phospho-L-histidine.</text>
        <dbReference type="EC" id="2.7.13.3"/>
    </reaction>
</comment>
<dbReference type="AlphaFoldDB" id="A0A943EJ79"/>
<organism evidence="10 11">
    <name type="scientific">Acidaminococcus intestini</name>
    <dbReference type="NCBI Taxonomy" id="187327"/>
    <lineage>
        <taxon>Bacteria</taxon>
        <taxon>Bacillati</taxon>
        <taxon>Bacillota</taxon>
        <taxon>Negativicutes</taxon>
        <taxon>Acidaminococcales</taxon>
        <taxon>Acidaminococcaceae</taxon>
        <taxon>Acidaminococcus</taxon>
    </lineage>
</organism>
<evidence type="ECO:0000256" key="1">
    <source>
        <dbReference type="ARBA" id="ARBA00000085"/>
    </source>
</evidence>
<dbReference type="PROSITE" id="PS50110">
    <property type="entry name" value="RESPONSE_REGULATORY"/>
    <property type="match status" value="1"/>
</dbReference>
<name>A0A943EJ79_9FIRM</name>
<dbReference type="SUPFAM" id="SSF47384">
    <property type="entry name" value="Homodimeric domain of signal transducing histidine kinase"/>
    <property type="match status" value="1"/>
</dbReference>
<dbReference type="GO" id="GO:0000155">
    <property type="term" value="F:phosphorelay sensor kinase activity"/>
    <property type="evidence" value="ECO:0007669"/>
    <property type="project" value="InterPro"/>
</dbReference>
<dbReference type="SMART" id="SM00387">
    <property type="entry name" value="HATPase_c"/>
    <property type="match status" value="1"/>
</dbReference>
<dbReference type="InterPro" id="IPR003594">
    <property type="entry name" value="HATPase_dom"/>
</dbReference>
<keyword evidence="4" id="KW-0808">Transferase</keyword>
<evidence type="ECO:0000259" key="8">
    <source>
        <dbReference type="PROSITE" id="PS50109"/>
    </source>
</evidence>
<dbReference type="Gene3D" id="1.10.287.130">
    <property type="match status" value="1"/>
</dbReference>
<keyword evidence="7" id="KW-0812">Transmembrane</keyword>
<dbReference type="Pfam" id="PF02518">
    <property type="entry name" value="HATPase_c"/>
    <property type="match status" value="1"/>
</dbReference>
<dbReference type="InterPro" id="IPR005467">
    <property type="entry name" value="His_kinase_dom"/>
</dbReference>
<evidence type="ECO:0000256" key="7">
    <source>
        <dbReference type="SAM" id="Phobius"/>
    </source>
</evidence>
<dbReference type="Gene3D" id="3.40.50.2300">
    <property type="match status" value="1"/>
</dbReference>
<dbReference type="PANTHER" id="PTHR43719">
    <property type="entry name" value="TWO-COMPONENT HISTIDINE KINASE"/>
    <property type="match status" value="1"/>
</dbReference>
<dbReference type="EC" id="2.7.13.3" evidence="2"/>
<evidence type="ECO:0000313" key="11">
    <source>
        <dbReference type="Proteomes" id="UP000754226"/>
    </source>
</evidence>
<dbReference type="InterPro" id="IPR004358">
    <property type="entry name" value="Sig_transdc_His_kin-like_C"/>
</dbReference>
<dbReference type="CDD" id="cd00082">
    <property type="entry name" value="HisKA"/>
    <property type="match status" value="1"/>
</dbReference>
<dbReference type="Pfam" id="PF00512">
    <property type="entry name" value="HisKA"/>
    <property type="match status" value="1"/>
</dbReference>
<dbReference type="SUPFAM" id="SSF55874">
    <property type="entry name" value="ATPase domain of HSP90 chaperone/DNA topoisomerase II/histidine kinase"/>
    <property type="match status" value="1"/>
</dbReference>
<evidence type="ECO:0000259" key="9">
    <source>
        <dbReference type="PROSITE" id="PS50110"/>
    </source>
</evidence>
<dbReference type="Gene3D" id="3.30.565.10">
    <property type="entry name" value="Histidine kinase-like ATPase, C-terminal domain"/>
    <property type="match status" value="1"/>
</dbReference>
<keyword evidence="7" id="KW-0472">Membrane</keyword>
<dbReference type="PANTHER" id="PTHR43719:SF28">
    <property type="entry name" value="PEROXIDE STRESS-ACTIVATED HISTIDINE KINASE MAK1-RELATED"/>
    <property type="match status" value="1"/>
</dbReference>
<dbReference type="InterPro" id="IPR011006">
    <property type="entry name" value="CheY-like_superfamily"/>
</dbReference>
<proteinExistence type="predicted"/>
<feature type="modified residue" description="4-aspartylphosphate" evidence="6">
    <location>
        <position position="507"/>
    </location>
</feature>
<dbReference type="SMART" id="SM00448">
    <property type="entry name" value="REC"/>
    <property type="match status" value="1"/>
</dbReference>
<evidence type="ECO:0000256" key="4">
    <source>
        <dbReference type="ARBA" id="ARBA00022777"/>
    </source>
</evidence>
<evidence type="ECO:0000256" key="5">
    <source>
        <dbReference type="ARBA" id="ARBA00023012"/>
    </source>
</evidence>
<dbReference type="EMBL" id="JAGZCZ010000001">
    <property type="protein sequence ID" value="MBS5518942.1"/>
    <property type="molecule type" value="Genomic_DNA"/>
</dbReference>
<dbReference type="Pfam" id="PF00072">
    <property type="entry name" value="Response_reg"/>
    <property type="match status" value="1"/>
</dbReference>
<reference evidence="10" key="1">
    <citation type="submission" date="2021-02" db="EMBL/GenBank/DDBJ databases">
        <title>Infant gut strain persistence is associated with maternal origin, phylogeny, and functional potential including surface adhesion and iron acquisition.</title>
        <authorList>
            <person name="Lou Y.C."/>
        </authorList>
    </citation>
    <scope>NUCLEOTIDE SEQUENCE</scope>
    <source>
        <strain evidence="10">L3_106_000M1_dasL3_106_000M1_concoct_15</strain>
    </source>
</reference>
<keyword evidence="3 6" id="KW-0597">Phosphoprotein</keyword>
<dbReference type="CDD" id="cd17546">
    <property type="entry name" value="REC_hyHK_CKI1_RcsC-like"/>
    <property type="match status" value="1"/>
</dbReference>
<dbReference type="SUPFAM" id="SSF52172">
    <property type="entry name" value="CheY-like"/>
    <property type="match status" value="1"/>
</dbReference>
<dbReference type="PROSITE" id="PS50109">
    <property type="entry name" value="HIS_KIN"/>
    <property type="match status" value="1"/>
</dbReference>
<dbReference type="InterPro" id="IPR001789">
    <property type="entry name" value="Sig_transdc_resp-reg_receiver"/>
</dbReference>
<feature type="transmembrane region" description="Helical" evidence="7">
    <location>
        <begin position="29"/>
        <end position="49"/>
    </location>
</feature>
<dbReference type="InterPro" id="IPR036890">
    <property type="entry name" value="HATPase_C_sf"/>
</dbReference>
<evidence type="ECO:0000256" key="6">
    <source>
        <dbReference type="PROSITE-ProRule" id="PRU00169"/>
    </source>
</evidence>
<dbReference type="Proteomes" id="UP000754226">
    <property type="component" value="Unassembled WGS sequence"/>
</dbReference>